<name>A0AB34FFC2_9HYPO</name>
<dbReference type="AlphaFoldDB" id="A0AB34FFC2"/>
<accession>A0AB34FFC2</accession>
<gene>
    <name evidence="2" type="ORF">O9K51_10322</name>
</gene>
<evidence type="ECO:0000259" key="1">
    <source>
        <dbReference type="Pfam" id="PF22893"/>
    </source>
</evidence>
<evidence type="ECO:0000313" key="2">
    <source>
        <dbReference type="EMBL" id="KAJ6437025.1"/>
    </source>
</evidence>
<comment type="caution">
    <text evidence="2">The sequence shown here is derived from an EMBL/GenBank/DDBJ whole genome shotgun (WGS) entry which is preliminary data.</text>
</comment>
<dbReference type="InterPro" id="IPR054464">
    <property type="entry name" value="ULD_fung"/>
</dbReference>
<dbReference type="Pfam" id="PF22893">
    <property type="entry name" value="ULD_2"/>
    <property type="match status" value="1"/>
</dbReference>
<dbReference type="Proteomes" id="UP001163105">
    <property type="component" value="Unassembled WGS sequence"/>
</dbReference>
<dbReference type="EMBL" id="JAQHRD010000014">
    <property type="protein sequence ID" value="KAJ6437025.1"/>
    <property type="molecule type" value="Genomic_DNA"/>
</dbReference>
<proteinExistence type="predicted"/>
<keyword evidence="3" id="KW-1185">Reference proteome</keyword>
<reference evidence="2" key="1">
    <citation type="submission" date="2023-01" db="EMBL/GenBank/DDBJ databases">
        <title>The growth and conidiation of Purpureocillium lavendulum are regulated by nitrogen source and histone H3K14 acetylation.</title>
        <authorList>
            <person name="Tang P."/>
            <person name="Han J."/>
            <person name="Zhang C."/>
            <person name="Tang P."/>
            <person name="Qi F."/>
            <person name="Zhang K."/>
            <person name="Liang L."/>
        </authorList>
    </citation>
    <scope>NUCLEOTIDE SEQUENCE</scope>
    <source>
        <strain evidence="2">YMF1.00683</strain>
    </source>
</reference>
<organism evidence="2 3">
    <name type="scientific">Purpureocillium lavendulum</name>
    <dbReference type="NCBI Taxonomy" id="1247861"/>
    <lineage>
        <taxon>Eukaryota</taxon>
        <taxon>Fungi</taxon>
        <taxon>Dikarya</taxon>
        <taxon>Ascomycota</taxon>
        <taxon>Pezizomycotina</taxon>
        <taxon>Sordariomycetes</taxon>
        <taxon>Hypocreomycetidae</taxon>
        <taxon>Hypocreales</taxon>
        <taxon>Ophiocordycipitaceae</taxon>
        <taxon>Purpureocillium</taxon>
    </lineage>
</organism>
<sequence>MAEALGTVVGVIAFGLNLATTLQTYTELTREANDALHDVVFEVNATASALRQLQGIVDTDKDISDKSARVLSDSGVREIEALAAKCQTVYKTIVKLVQKATDADSGSSDAAATLQHALDPACLKPLNVFQRARWPWLTPRIERCQQQLRWLKISLLVTLQIANLAVQQMGARDHLSQIFGEDKKVSQDSPSRTLEAFVAEHGKVRKVPFGHDRLVFGLNQVHKYRTTSTWADYLNLTSEKQDLIDKITELANRTSYRAMSLLTFYWVERQDGSDAVLAFFSLNESQEPVTFIDAKERKHFIPFGVCQTHKGFHGFVLAMYKDTGDLAESASKGEFERYVPYGPFEPIHPMLWSASVQPGTILRLAGHGPADPYASAQSYNRSNVKATHIQPPSSPGHGRHPLNAPLPSRALSTMQGDSLNGVDDSVGRITSYDADAFIKEIEAEFMRHAPSGEAIPEQRLDSTQESLSDWGHDLFFHDDARSESAGVDQDGSVSDDGQIVDFDAEAEKMVASVTDLLSRLTNAPRATT</sequence>
<evidence type="ECO:0000313" key="3">
    <source>
        <dbReference type="Proteomes" id="UP001163105"/>
    </source>
</evidence>
<feature type="domain" description="Ubiquitin-like" evidence="1">
    <location>
        <begin position="285"/>
        <end position="363"/>
    </location>
</feature>
<protein>
    <recommendedName>
        <fullName evidence="1">Ubiquitin-like domain-containing protein</fullName>
    </recommendedName>
</protein>